<evidence type="ECO:0000256" key="6">
    <source>
        <dbReference type="ARBA" id="ARBA00022989"/>
    </source>
</evidence>
<evidence type="ECO:0000256" key="1">
    <source>
        <dbReference type="ARBA" id="ARBA00004141"/>
    </source>
</evidence>
<dbReference type="PROSITE" id="PS50157">
    <property type="entry name" value="ZINC_FINGER_C2H2_2"/>
    <property type="match status" value="1"/>
</dbReference>
<keyword evidence="8" id="KW-0479">Metal-binding</keyword>
<feature type="transmembrane region" description="Helical" evidence="9">
    <location>
        <begin position="197"/>
        <end position="218"/>
    </location>
</feature>
<evidence type="ECO:0000256" key="8">
    <source>
        <dbReference type="PROSITE-ProRule" id="PRU00042"/>
    </source>
</evidence>
<evidence type="ECO:0000256" key="9">
    <source>
        <dbReference type="SAM" id="Phobius"/>
    </source>
</evidence>
<dbReference type="Pfam" id="PF01699">
    <property type="entry name" value="Na_Ca_ex"/>
    <property type="match status" value="1"/>
</dbReference>
<comment type="caution">
    <text evidence="11">The sequence shown here is derived from an EMBL/GenBank/DDBJ whole genome shotgun (WGS) entry which is preliminary data.</text>
</comment>
<protein>
    <recommendedName>
        <fullName evidence="10">C2H2-type domain-containing protein</fullName>
    </recommendedName>
</protein>
<evidence type="ECO:0000259" key="10">
    <source>
        <dbReference type="PROSITE" id="PS50157"/>
    </source>
</evidence>
<keyword evidence="7 9" id="KW-0472">Membrane</keyword>
<feature type="transmembrane region" description="Helical" evidence="9">
    <location>
        <begin position="168"/>
        <end position="191"/>
    </location>
</feature>
<keyword evidence="8" id="KW-0862">Zinc</keyword>
<comment type="subcellular location">
    <subcellularLocation>
        <location evidence="1">Membrane</location>
        <topology evidence="1">Multi-pass membrane protein</topology>
    </subcellularLocation>
</comment>
<dbReference type="InterPro" id="IPR051359">
    <property type="entry name" value="CaCA_antiporter"/>
</dbReference>
<dbReference type="AlphaFoldDB" id="A0A8X6GHS2"/>
<reference evidence="11" key="1">
    <citation type="submission" date="2020-07" db="EMBL/GenBank/DDBJ databases">
        <title>Multicomponent nature underlies the extraordinary mechanical properties of spider dragline silk.</title>
        <authorList>
            <person name="Kono N."/>
            <person name="Nakamura H."/>
            <person name="Mori M."/>
            <person name="Yoshida Y."/>
            <person name="Ohtoshi R."/>
            <person name="Malay A.D."/>
            <person name="Moran D.A.P."/>
            <person name="Tomita M."/>
            <person name="Numata K."/>
            <person name="Arakawa K."/>
        </authorList>
    </citation>
    <scope>NUCLEOTIDE SEQUENCE</scope>
</reference>
<gene>
    <name evidence="11" type="primary">Slc8b1</name>
    <name evidence="11" type="ORF">TNCT_84361</name>
</gene>
<sequence>MIDTDEELLLLNLSETVPIGQIRSNHIIEYVSIIIQNFSQYAESAKDNVLQFMGAEELYNWNCTYENAWLDSNSTYFNTTVCQEVNEVLTECRCDFVQNVADCDPEMGYVKYTEHMYCLFGPRGVSYVVAMSVFWLLVLFAGLGVTANEFLCPSLFIISKTLKMSQNVAGVTLLAFGNGSPDIFSAIAGIRQKKTEMVIGGLIGGGIFTTTVVAGSIFLTQNFQMMKRPFLRDVAFYIIAAASAFYLFFSRHIYIYHAIAFVLLYGVYIFVVVISRYIHQRHLAKSEKAAGNSDSVVNDTVDCANDYSVAESDFVCPVCLKTFTNKYNLKHHANKLHSSNIALIEPLKNYRSQSFNYEENQLILNEVTKKKSQTLSLEHRKVELRQKCLKLLNSDKQCDVFDRILKSAPPQLEAVDMLNAQEIHFPTANKDVPPNKNIIPQRFSNAKKKRKLTKTSTVTSQNADNNTILKIILDHKNFTHSPLKNPKTSIEKS</sequence>
<evidence type="ECO:0000313" key="12">
    <source>
        <dbReference type="Proteomes" id="UP000887116"/>
    </source>
</evidence>
<keyword evidence="4" id="KW-0406">Ion transport</keyword>
<keyword evidence="5 9" id="KW-0812">Transmembrane</keyword>
<dbReference type="Gene3D" id="3.30.160.60">
    <property type="entry name" value="Classic Zinc Finger"/>
    <property type="match status" value="1"/>
</dbReference>
<dbReference type="GO" id="GO:0008270">
    <property type="term" value="F:zinc ion binding"/>
    <property type="evidence" value="ECO:0007669"/>
    <property type="project" value="UniProtKB-KW"/>
</dbReference>
<dbReference type="Proteomes" id="UP000887116">
    <property type="component" value="Unassembled WGS sequence"/>
</dbReference>
<keyword evidence="2" id="KW-0813">Transport</keyword>
<dbReference type="PANTHER" id="PTHR12266">
    <property type="entry name" value="NA+/CA2+ K+ INDEPENDENT EXCHANGER"/>
    <property type="match status" value="1"/>
</dbReference>
<keyword evidence="4" id="KW-0109">Calcium transport</keyword>
<evidence type="ECO:0000256" key="5">
    <source>
        <dbReference type="ARBA" id="ARBA00022692"/>
    </source>
</evidence>
<accession>A0A8X6GHS2</accession>
<dbReference type="InterPro" id="IPR004837">
    <property type="entry name" value="NaCa_Exmemb"/>
</dbReference>
<keyword evidence="8" id="KW-0863">Zinc-finger</keyword>
<dbReference type="EMBL" id="BMAO01035515">
    <property type="protein sequence ID" value="GFR04128.1"/>
    <property type="molecule type" value="Genomic_DNA"/>
</dbReference>
<evidence type="ECO:0000256" key="7">
    <source>
        <dbReference type="ARBA" id="ARBA00023136"/>
    </source>
</evidence>
<dbReference type="InterPro" id="IPR013087">
    <property type="entry name" value="Znf_C2H2_type"/>
</dbReference>
<name>A0A8X6GHS2_TRICU</name>
<proteinExistence type="predicted"/>
<dbReference type="OrthoDB" id="407410at2759"/>
<dbReference type="InterPro" id="IPR044880">
    <property type="entry name" value="NCX_ion-bd_dom_sf"/>
</dbReference>
<keyword evidence="4" id="KW-0106">Calcium</keyword>
<feature type="transmembrane region" description="Helical" evidence="9">
    <location>
        <begin position="230"/>
        <end position="249"/>
    </location>
</feature>
<keyword evidence="6 9" id="KW-1133">Transmembrane helix</keyword>
<dbReference type="Gene3D" id="1.20.1420.30">
    <property type="entry name" value="NCX, central ion-binding region"/>
    <property type="match status" value="1"/>
</dbReference>
<dbReference type="GO" id="GO:0005432">
    <property type="term" value="F:calcium:sodium antiporter activity"/>
    <property type="evidence" value="ECO:0007669"/>
    <property type="project" value="TreeGrafter"/>
</dbReference>
<dbReference type="PROSITE" id="PS00028">
    <property type="entry name" value="ZINC_FINGER_C2H2_1"/>
    <property type="match status" value="1"/>
</dbReference>
<feature type="transmembrane region" description="Helical" evidence="9">
    <location>
        <begin position="255"/>
        <end position="278"/>
    </location>
</feature>
<evidence type="ECO:0000256" key="4">
    <source>
        <dbReference type="ARBA" id="ARBA00022568"/>
    </source>
</evidence>
<dbReference type="PANTHER" id="PTHR12266:SF0">
    <property type="entry name" value="MITOCHONDRIAL SODIUM_CALCIUM EXCHANGER PROTEIN"/>
    <property type="match status" value="1"/>
</dbReference>
<feature type="domain" description="C2H2-type" evidence="10">
    <location>
        <begin position="314"/>
        <end position="342"/>
    </location>
</feature>
<feature type="transmembrane region" description="Helical" evidence="9">
    <location>
        <begin position="125"/>
        <end position="147"/>
    </location>
</feature>
<organism evidence="11 12">
    <name type="scientific">Trichonephila clavata</name>
    <name type="common">Joro spider</name>
    <name type="synonym">Nephila clavata</name>
    <dbReference type="NCBI Taxonomy" id="2740835"/>
    <lineage>
        <taxon>Eukaryota</taxon>
        <taxon>Metazoa</taxon>
        <taxon>Ecdysozoa</taxon>
        <taxon>Arthropoda</taxon>
        <taxon>Chelicerata</taxon>
        <taxon>Arachnida</taxon>
        <taxon>Araneae</taxon>
        <taxon>Araneomorphae</taxon>
        <taxon>Entelegynae</taxon>
        <taxon>Araneoidea</taxon>
        <taxon>Nephilidae</taxon>
        <taxon>Trichonephila</taxon>
    </lineage>
</organism>
<dbReference type="SMART" id="SM00355">
    <property type="entry name" value="ZnF_C2H2"/>
    <property type="match status" value="1"/>
</dbReference>
<evidence type="ECO:0000256" key="2">
    <source>
        <dbReference type="ARBA" id="ARBA00022448"/>
    </source>
</evidence>
<keyword evidence="3" id="KW-0050">Antiport</keyword>
<evidence type="ECO:0000256" key="3">
    <source>
        <dbReference type="ARBA" id="ARBA00022449"/>
    </source>
</evidence>
<dbReference type="GO" id="GO:0006874">
    <property type="term" value="P:intracellular calcium ion homeostasis"/>
    <property type="evidence" value="ECO:0007669"/>
    <property type="project" value="TreeGrafter"/>
</dbReference>
<keyword evidence="12" id="KW-1185">Reference proteome</keyword>
<evidence type="ECO:0000313" key="11">
    <source>
        <dbReference type="EMBL" id="GFR04128.1"/>
    </source>
</evidence>
<dbReference type="GO" id="GO:0016020">
    <property type="term" value="C:membrane"/>
    <property type="evidence" value="ECO:0007669"/>
    <property type="project" value="UniProtKB-SubCell"/>
</dbReference>